<dbReference type="InterPro" id="IPR005027">
    <property type="entry name" value="Glyco_trans_43"/>
</dbReference>
<dbReference type="AlphaFoldDB" id="A0A8W8HNF6"/>
<evidence type="ECO:0000256" key="5">
    <source>
        <dbReference type="ARBA" id="ARBA00022692"/>
    </source>
</evidence>
<dbReference type="GO" id="GO:0005975">
    <property type="term" value="P:carbohydrate metabolic process"/>
    <property type="evidence" value="ECO:0007669"/>
    <property type="project" value="TreeGrafter"/>
</dbReference>
<proteinExistence type="inferred from homology"/>
<dbReference type="GO" id="GO:0000139">
    <property type="term" value="C:Golgi membrane"/>
    <property type="evidence" value="ECO:0007669"/>
    <property type="project" value="UniProtKB-SubCell"/>
</dbReference>
<evidence type="ECO:0000256" key="4">
    <source>
        <dbReference type="ARBA" id="ARBA00022679"/>
    </source>
</evidence>
<dbReference type="FunFam" id="3.90.550.10:FF:000010">
    <property type="entry name" value="Galactosylgalactosylxylosylprotein 3-beta-glucuronosyltransferase"/>
    <property type="match status" value="1"/>
</dbReference>
<evidence type="ECO:0000256" key="11">
    <source>
        <dbReference type="ARBA" id="ARBA00023180"/>
    </source>
</evidence>
<keyword evidence="20" id="KW-0175">Coiled coil</keyword>
<feature type="site" description="Interaction with galactose moiety of substrate glycoprotein" evidence="18">
    <location>
        <position position="352"/>
    </location>
</feature>
<keyword evidence="10 19" id="KW-0472">Membrane</keyword>
<feature type="coiled-coil region" evidence="20">
    <location>
        <begin position="64"/>
        <end position="98"/>
    </location>
</feature>
<evidence type="ECO:0000256" key="1">
    <source>
        <dbReference type="ARBA" id="ARBA00001936"/>
    </source>
</evidence>
<sequence length="370" mass="43580">MNYIQLSSLCNLEQTVAVKFNKKEINDVSEMGRFTLRKILYLYCISSIVFILWLLNYHMSIRENDDWEERIATLNQRLAKKQTQLDESRQLIINYEEKLHKCRMLKPYPKHFNSSLPTIYLITPTYDRIEQRAELTRLYYTLLHVPNIHWILVEDSDRKTDKVRRFLANCQIPYTHLNVATPEQLKLKSSDPNWLKPRGVLQRNAGLTWIRSSLDKQTNRGVVYFADDDNTYSVELFEEMRSTKKVSVWPVGMVGGLRYESPICDRNSVTGWEVYFKPDRPFPIDMAGFAVNLQLFFDHPSAWFSNNVQRGYQESTILKLLDVTMADLEPRAEKCTKILVWHTRTEKYKIKNEAKLKLKRGKGTNPNIEI</sequence>
<comment type="subcellular location">
    <subcellularLocation>
        <location evidence="14">Endomembrane system</location>
        <topology evidence="14">Single-pass type II membrane protein</topology>
    </subcellularLocation>
    <subcellularLocation>
        <location evidence="19">Golgi apparatus membrane</location>
        <topology evidence="19">Single-pass type II membrane protein</topology>
    </subcellularLocation>
</comment>
<evidence type="ECO:0000313" key="22">
    <source>
        <dbReference type="Proteomes" id="UP000005408"/>
    </source>
</evidence>
<evidence type="ECO:0000256" key="12">
    <source>
        <dbReference type="ARBA" id="ARBA00023211"/>
    </source>
</evidence>
<evidence type="ECO:0000256" key="13">
    <source>
        <dbReference type="ARBA" id="ARBA00047979"/>
    </source>
</evidence>
<feature type="binding site" evidence="16">
    <location>
        <begin position="124"/>
        <end position="126"/>
    </location>
    <ligand>
        <name>UDP-alpha-D-glucuronate</name>
        <dbReference type="ChEBI" id="CHEBI:58052"/>
    </ligand>
</feature>
<dbReference type="PANTHER" id="PTHR10896:SF65">
    <property type="entry name" value="GALACTOSYLGALACTOSYLXYLOSYLPROTEIN 3-BETA-GLUCURONOSYLTRANSFERASE 3"/>
    <property type="match status" value="1"/>
</dbReference>
<dbReference type="CDD" id="cd00218">
    <property type="entry name" value="GlcAT-I"/>
    <property type="match status" value="1"/>
</dbReference>
<dbReference type="Pfam" id="PF03360">
    <property type="entry name" value="Glyco_transf_43"/>
    <property type="match status" value="1"/>
</dbReference>
<evidence type="ECO:0000256" key="3">
    <source>
        <dbReference type="ARBA" id="ARBA00012641"/>
    </source>
</evidence>
<evidence type="ECO:0000313" key="21">
    <source>
        <dbReference type="EnsemblMetazoa" id="G10361.1:cds"/>
    </source>
</evidence>
<comment type="catalytic activity">
    <reaction evidence="13 19">
        <text>3-O-(beta-D-galactosyl-(1-&gt;3)-beta-D-galactosyl-(1-&gt;4)-beta-D-xylosyl)-L-seryl-[protein] + UDP-alpha-D-glucuronate = 3-O-(beta-D-GlcA-(1-&gt;3)-beta-D-Gal-(1-&gt;3)-beta-D-Gal-(1-&gt;4)-beta-D-Xyl)-L-seryl-[protein] + UDP + H(+)</text>
        <dbReference type="Rhea" id="RHEA:24168"/>
        <dbReference type="Rhea" id="RHEA-COMP:12571"/>
        <dbReference type="Rhea" id="RHEA-COMP:12573"/>
        <dbReference type="ChEBI" id="CHEBI:15378"/>
        <dbReference type="ChEBI" id="CHEBI:58052"/>
        <dbReference type="ChEBI" id="CHEBI:58223"/>
        <dbReference type="ChEBI" id="CHEBI:132090"/>
        <dbReference type="ChEBI" id="CHEBI:132093"/>
        <dbReference type="EC" id="2.4.1.135"/>
    </reaction>
</comment>
<dbReference type="Gene3D" id="3.90.550.10">
    <property type="entry name" value="Spore Coat Polysaccharide Biosynthesis Protein SpsA, Chain A"/>
    <property type="match status" value="1"/>
</dbReference>
<organism evidence="21 22">
    <name type="scientific">Magallana gigas</name>
    <name type="common">Pacific oyster</name>
    <name type="synonym">Crassostrea gigas</name>
    <dbReference type="NCBI Taxonomy" id="29159"/>
    <lineage>
        <taxon>Eukaryota</taxon>
        <taxon>Metazoa</taxon>
        <taxon>Spiralia</taxon>
        <taxon>Lophotrochozoa</taxon>
        <taxon>Mollusca</taxon>
        <taxon>Bivalvia</taxon>
        <taxon>Autobranchia</taxon>
        <taxon>Pteriomorphia</taxon>
        <taxon>Ostreida</taxon>
        <taxon>Ostreoidea</taxon>
        <taxon>Ostreidae</taxon>
        <taxon>Magallana</taxon>
    </lineage>
</organism>
<keyword evidence="12 17" id="KW-0464">Manganese</keyword>
<feature type="binding site" evidence="16">
    <location>
        <begin position="342"/>
        <end position="344"/>
    </location>
    <ligand>
        <name>UDP-alpha-D-glucuronate</name>
        <dbReference type="ChEBI" id="CHEBI:58052"/>
    </ligand>
</feature>
<evidence type="ECO:0000256" key="20">
    <source>
        <dbReference type="SAM" id="Coils"/>
    </source>
</evidence>
<keyword evidence="5 19" id="KW-0812">Transmembrane</keyword>
<keyword evidence="9 19" id="KW-0333">Golgi apparatus</keyword>
<name>A0A8W8HNF6_MAGGI</name>
<feature type="active site" description="Proton donor/acceptor" evidence="15">
    <location>
        <position position="314"/>
    </location>
</feature>
<feature type="site" description="Interaction with galactose moiety of substrate glycoprotein" evidence="18">
    <location>
        <position position="260"/>
    </location>
</feature>
<evidence type="ECO:0000256" key="15">
    <source>
        <dbReference type="PIRSR" id="PIRSR605027-1"/>
    </source>
</evidence>
<evidence type="ECO:0000256" key="14">
    <source>
        <dbReference type="ARBA" id="ARBA00060399"/>
    </source>
</evidence>
<protein>
    <recommendedName>
        <fullName evidence="3 19">Galactosylgalactosylxylosylprotein 3-beta-glucuronosyltransferase</fullName>
        <ecNumber evidence="3 19">2.4.1.135</ecNumber>
    </recommendedName>
</protein>
<feature type="binding site" evidence="16">
    <location>
        <position position="198"/>
    </location>
    <ligand>
        <name>UDP-alpha-D-glucuronate</name>
        <dbReference type="ChEBI" id="CHEBI:58052"/>
    </ligand>
</feature>
<dbReference type="EC" id="2.4.1.135" evidence="3 19"/>
<keyword evidence="11" id="KW-0325">Glycoprotein</keyword>
<evidence type="ECO:0000256" key="8">
    <source>
        <dbReference type="ARBA" id="ARBA00022989"/>
    </source>
</evidence>
<feature type="binding site" evidence="16">
    <location>
        <position position="203"/>
    </location>
    <ligand>
        <name>UDP-alpha-D-glucuronate</name>
        <dbReference type="ChEBI" id="CHEBI:58052"/>
    </ligand>
</feature>
<feature type="binding site" evidence="16">
    <location>
        <begin position="227"/>
        <end position="229"/>
    </location>
    <ligand>
        <name>UDP-alpha-D-glucuronate</name>
        <dbReference type="ChEBI" id="CHEBI:58052"/>
    </ligand>
</feature>
<evidence type="ECO:0000256" key="17">
    <source>
        <dbReference type="PIRSR" id="PIRSR605027-3"/>
    </source>
</evidence>
<dbReference type="EnsemblMetazoa" id="G10361.1">
    <property type="protein sequence ID" value="G10361.1:cds"/>
    <property type="gene ID" value="G10361"/>
</dbReference>
<reference evidence="21" key="1">
    <citation type="submission" date="2022-08" db="UniProtKB">
        <authorList>
            <consortium name="EnsemblMetazoa"/>
        </authorList>
    </citation>
    <scope>IDENTIFICATION</scope>
    <source>
        <strain evidence="21">05x7-T-G4-1.051#20</strain>
    </source>
</reference>
<evidence type="ECO:0000256" key="16">
    <source>
        <dbReference type="PIRSR" id="PIRSR605027-2"/>
    </source>
</evidence>
<dbReference type="Proteomes" id="UP000005408">
    <property type="component" value="Unassembled WGS sequence"/>
</dbReference>
<evidence type="ECO:0000256" key="19">
    <source>
        <dbReference type="RuleBase" id="RU363127"/>
    </source>
</evidence>
<feature type="transmembrane region" description="Helical" evidence="19">
    <location>
        <begin position="39"/>
        <end position="59"/>
    </location>
</feature>
<evidence type="ECO:0000256" key="2">
    <source>
        <dbReference type="ARBA" id="ARBA00007706"/>
    </source>
</evidence>
<evidence type="ECO:0000256" key="9">
    <source>
        <dbReference type="ARBA" id="ARBA00023034"/>
    </source>
</evidence>
<feature type="binding site" evidence="16">
    <location>
        <position position="155"/>
    </location>
    <ligand>
        <name>UDP-alpha-D-glucuronate</name>
        <dbReference type="ChEBI" id="CHEBI:58052"/>
    </ligand>
</feature>
<dbReference type="GO" id="GO:0015018">
    <property type="term" value="F:galactosylgalactosylxylosylprotein 3-beta-glucuronosyltransferase activity"/>
    <property type="evidence" value="ECO:0007669"/>
    <property type="project" value="UniProtKB-UniRule"/>
</dbReference>
<evidence type="ECO:0000256" key="6">
    <source>
        <dbReference type="ARBA" id="ARBA00022723"/>
    </source>
</evidence>
<keyword evidence="4 19" id="KW-0808">Transferase</keyword>
<accession>A0A8W8HNF6</accession>
<comment type="pathway">
    <text evidence="19">Protein modification; protein glycosylation.</text>
</comment>
<dbReference type="GO" id="GO:0046872">
    <property type="term" value="F:metal ion binding"/>
    <property type="evidence" value="ECO:0007669"/>
    <property type="project" value="UniProtKB-KW"/>
</dbReference>
<evidence type="ECO:0000256" key="10">
    <source>
        <dbReference type="ARBA" id="ARBA00023136"/>
    </source>
</evidence>
<dbReference type="InterPro" id="IPR029044">
    <property type="entry name" value="Nucleotide-diphossugar_trans"/>
</dbReference>
<dbReference type="GO" id="GO:0050650">
    <property type="term" value="P:chondroitin sulfate proteoglycan biosynthetic process"/>
    <property type="evidence" value="ECO:0007669"/>
    <property type="project" value="TreeGrafter"/>
</dbReference>
<comment type="cofactor">
    <cofactor evidence="1 17 19">
        <name>Mn(2+)</name>
        <dbReference type="ChEBI" id="CHEBI:29035"/>
    </cofactor>
</comment>
<evidence type="ECO:0000256" key="18">
    <source>
        <dbReference type="PIRSR" id="PIRSR605027-4"/>
    </source>
</evidence>
<keyword evidence="6 17" id="KW-0479">Metal-binding</keyword>
<keyword evidence="8 19" id="KW-1133">Transmembrane helix</keyword>
<keyword evidence="7 19" id="KW-0735">Signal-anchor</keyword>
<feature type="binding site" evidence="17">
    <location>
        <position position="229"/>
    </location>
    <ligand>
        <name>Mn(2+)</name>
        <dbReference type="ChEBI" id="CHEBI:29035"/>
    </ligand>
</feature>
<comment type="similarity">
    <text evidence="2 19">Belongs to the glycosyltransferase 43 family.</text>
</comment>
<dbReference type="PANTHER" id="PTHR10896">
    <property type="entry name" value="GALACTOSYLGALACTOSYLXYLOSYLPROTEIN 3-BETA-GLUCURONOSYLTRANSFERASE BETA-1,3-GLUCURONYLTRANSFERASE"/>
    <property type="match status" value="1"/>
</dbReference>
<dbReference type="SUPFAM" id="SSF53448">
    <property type="entry name" value="Nucleotide-diphospho-sugar transferases"/>
    <property type="match status" value="1"/>
</dbReference>
<keyword evidence="22" id="KW-1185">Reference proteome</keyword>
<evidence type="ECO:0000256" key="7">
    <source>
        <dbReference type="ARBA" id="ARBA00022968"/>
    </source>
</evidence>